<organism evidence="2 3">
    <name type="scientific">Dissostichus mawsoni</name>
    <name type="common">Antarctic cod</name>
    <dbReference type="NCBI Taxonomy" id="36200"/>
    <lineage>
        <taxon>Eukaryota</taxon>
        <taxon>Metazoa</taxon>
        <taxon>Chordata</taxon>
        <taxon>Craniata</taxon>
        <taxon>Vertebrata</taxon>
        <taxon>Euteleostomi</taxon>
        <taxon>Actinopterygii</taxon>
        <taxon>Neopterygii</taxon>
        <taxon>Teleostei</taxon>
        <taxon>Neoteleostei</taxon>
        <taxon>Acanthomorphata</taxon>
        <taxon>Eupercaria</taxon>
        <taxon>Perciformes</taxon>
        <taxon>Notothenioidei</taxon>
        <taxon>Nototheniidae</taxon>
        <taxon>Dissostichus</taxon>
    </lineage>
</organism>
<sequence>MTKTWINPTNSLLQTSARQKYHMYIDDQRRLKQDEKKTQKRKGLMEEITDKSQKEENGGRHKGLLIMTQKKLSHKAN</sequence>
<name>A0A7J5Y0P1_DISMA</name>
<evidence type="ECO:0000256" key="1">
    <source>
        <dbReference type="SAM" id="MobiDB-lite"/>
    </source>
</evidence>
<comment type="caution">
    <text evidence="2">The sequence shown here is derived from an EMBL/GenBank/DDBJ whole genome shotgun (WGS) entry which is preliminary data.</text>
</comment>
<proteinExistence type="predicted"/>
<gene>
    <name evidence="2" type="ORF">F7725_001482</name>
</gene>
<protein>
    <submittedName>
        <fullName evidence="2">Uncharacterized protein</fullName>
    </submittedName>
</protein>
<accession>A0A7J5Y0P1</accession>
<evidence type="ECO:0000313" key="3">
    <source>
        <dbReference type="Proteomes" id="UP000518266"/>
    </source>
</evidence>
<feature type="compositionally biased region" description="Basic and acidic residues" evidence="1">
    <location>
        <begin position="28"/>
        <end position="59"/>
    </location>
</feature>
<evidence type="ECO:0000313" key="2">
    <source>
        <dbReference type="EMBL" id="KAF3842633.1"/>
    </source>
</evidence>
<dbReference type="AlphaFoldDB" id="A0A7J5Y0P1"/>
<dbReference type="Proteomes" id="UP000518266">
    <property type="component" value="Unassembled WGS sequence"/>
</dbReference>
<reference evidence="2 3" key="1">
    <citation type="submission" date="2020-03" db="EMBL/GenBank/DDBJ databases">
        <title>Dissostichus mawsoni Genome sequencing and assembly.</title>
        <authorList>
            <person name="Park H."/>
        </authorList>
    </citation>
    <scope>NUCLEOTIDE SEQUENCE [LARGE SCALE GENOMIC DNA]</scope>
    <source>
        <strain evidence="2">DM0001</strain>
        <tissue evidence="2">Muscle</tissue>
    </source>
</reference>
<keyword evidence="3" id="KW-1185">Reference proteome</keyword>
<feature type="region of interest" description="Disordered" evidence="1">
    <location>
        <begin position="28"/>
        <end position="77"/>
    </location>
</feature>
<dbReference type="EMBL" id="JAAKFY010000018">
    <property type="protein sequence ID" value="KAF3842633.1"/>
    <property type="molecule type" value="Genomic_DNA"/>
</dbReference>